<dbReference type="CDD" id="cd15482">
    <property type="entry name" value="Sialidase_non-viral"/>
    <property type="match status" value="1"/>
</dbReference>
<dbReference type="Proteomes" id="UP000078486">
    <property type="component" value="Unassembled WGS sequence"/>
</dbReference>
<dbReference type="AlphaFoldDB" id="A0A178IEA3"/>
<evidence type="ECO:0008006" key="4">
    <source>
        <dbReference type="Google" id="ProtNLM"/>
    </source>
</evidence>
<gene>
    <name evidence="2" type="ORF">AW736_22610</name>
</gene>
<dbReference type="Gene3D" id="2.120.10.10">
    <property type="match status" value="1"/>
</dbReference>
<name>A0A178IEA3_9BACT</name>
<accession>A0A178IEA3</accession>
<proteinExistence type="predicted"/>
<dbReference type="EMBL" id="LRRQ01000170">
    <property type="protein sequence ID" value="OAM87487.1"/>
    <property type="molecule type" value="Genomic_DNA"/>
</dbReference>
<keyword evidence="3" id="KW-1185">Reference proteome</keyword>
<reference evidence="2 3" key="1">
    <citation type="submission" date="2016-01" db="EMBL/GenBank/DDBJ databases">
        <title>High potential of lignocellulose degradation of a new Verrucomicrobia species.</title>
        <authorList>
            <person name="Wang Y."/>
            <person name="Shi Y."/>
            <person name="Qiu Z."/>
            <person name="Liu S."/>
            <person name="Yang H."/>
        </authorList>
    </citation>
    <scope>NUCLEOTIDE SEQUENCE [LARGE SCALE GENOMIC DNA]</scope>
    <source>
        <strain evidence="2 3">TSB47</strain>
    </source>
</reference>
<evidence type="ECO:0000256" key="1">
    <source>
        <dbReference type="SAM" id="SignalP"/>
    </source>
</evidence>
<feature type="signal peptide" evidence="1">
    <location>
        <begin position="1"/>
        <end position="21"/>
    </location>
</feature>
<feature type="chain" id="PRO_5008088712" description="Glycosyl hydrolase" evidence="1">
    <location>
        <begin position="22"/>
        <end position="431"/>
    </location>
</feature>
<dbReference type="SUPFAM" id="SSF50939">
    <property type="entry name" value="Sialidases"/>
    <property type="match status" value="1"/>
</dbReference>
<sequence length="431" mass="47954">MKTPGLPFLAVALLAGVILNAAAPAVPPPPGVVVATSPNPEHNFVGSPSLLILPDGSYLVSHDFFGKKTDPDAKALLHSSRVFSSRDKGQTWTQLAHLQDQFWSTLFYHNGAVWLLGANREYGEIAIRQSSDGGRTWTTPADARSGLLTERGGREFHCAPVPVVIHNGRIWRAFEDYTGGPEQKWSGDYFGALVISAPVEADLLDAKSWTLAKRVAFKPKWLPGPRNGWLEGNVVPGPGGRLVEIMRLNDDPPTPAAKDFPHTGSAAGIPRFETAALLEVKDEKTLTFDPKTGFIHFPGGITKFTIRHDPRTNRYWSLINKITNPQPDYTGRDHPRVQRNVIMLTSSPDLRNWTEHSVILRWGEGRRLTNRDKFGFQYLDWQFDGDDLIAVSRTAWDAYNIHNSNCVTFHRIKNFRTLTMADSPPDLAHGQ</sequence>
<dbReference type="InterPro" id="IPR036278">
    <property type="entry name" value="Sialidase_sf"/>
</dbReference>
<keyword evidence="1" id="KW-0732">Signal</keyword>
<dbReference type="OrthoDB" id="9021327at2"/>
<evidence type="ECO:0000313" key="2">
    <source>
        <dbReference type="EMBL" id="OAM87487.1"/>
    </source>
</evidence>
<comment type="caution">
    <text evidence="2">The sequence shown here is derived from an EMBL/GenBank/DDBJ whole genome shotgun (WGS) entry which is preliminary data.</text>
</comment>
<protein>
    <recommendedName>
        <fullName evidence="4">Glycosyl hydrolase</fullName>
    </recommendedName>
</protein>
<dbReference type="RefSeq" id="WP_068772566.1">
    <property type="nucleotide sequence ID" value="NZ_CP109796.1"/>
</dbReference>
<organism evidence="2 3">
    <name type="scientific">Termitidicoccus mucosus</name>
    <dbReference type="NCBI Taxonomy" id="1184151"/>
    <lineage>
        <taxon>Bacteria</taxon>
        <taxon>Pseudomonadati</taxon>
        <taxon>Verrucomicrobiota</taxon>
        <taxon>Opitutia</taxon>
        <taxon>Opitutales</taxon>
        <taxon>Opitutaceae</taxon>
        <taxon>Termitidicoccus</taxon>
    </lineage>
</organism>
<evidence type="ECO:0000313" key="3">
    <source>
        <dbReference type="Proteomes" id="UP000078486"/>
    </source>
</evidence>
<dbReference type="STRING" id="1184151.AW736_22610"/>